<evidence type="ECO:0000256" key="5">
    <source>
        <dbReference type="ARBA" id="ARBA00023136"/>
    </source>
</evidence>
<name>A0ABR8LWL2_9FLAO</name>
<feature type="transmembrane region" description="Helical" evidence="6">
    <location>
        <begin position="41"/>
        <end position="61"/>
    </location>
</feature>
<reference evidence="7 8" key="1">
    <citation type="submission" date="2020-09" db="EMBL/GenBank/DDBJ databases">
        <title>Bacillus nautilus sp. nov., Chryseoglobus crepusculi sp. nov, and Psychrobacter noctis sp. nov., isolated from deep-sea sponges from the equatorial Atlantic.</title>
        <authorList>
            <person name="Stennett H.L."/>
            <person name="Williams S.E."/>
        </authorList>
    </citation>
    <scope>NUCLEOTIDE SEQUENCE [LARGE SCALE GENOMIC DNA]</scope>
    <source>
        <strain evidence="7 8">28M-24</strain>
    </source>
</reference>
<evidence type="ECO:0000256" key="3">
    <source>
        <dbReference type="ARBA" id="ARBA00022692"/>
    </source>
</evidence>
<gene>
    <name evidence="7" type="ORF">IEG06_02940</name>
</gene>
<sequence length="194" mass="22900">MIFYLFKTKQKNISKKRLIIYALSLFIIGDVFFITGNSGKMTHFVFAAFLFIGAKICYSIRFLNSKDFKISKLVPFLLFGFAYMTIITNLVYNNLGYYFFPFLIYLFVVLLLMQFAYLRKGEVNELSFWLVIFGVFFSMIADSINILKIFYDPLIAYNKITVMFFYCLSQYMIILGVLQENRPINNNKKLKVKR</sequence>
<accession>A0ABR8LWL2</accession>
<evidence type="ECO:0000256" key="4">
    <source>
        <dbReference type="ARBA" id="ARBA00022989"/>
    </source>
</evidence>
<organism evidence="7 8">
    <name type="scientific">Olleya marilimosa</name>
    <dbReference type="NCBI Taxonomy" id="272164"/>
    <lineage>
        <taxon>Bacteria</taxon>
        <taxon>Pseudomonadati</taxon>
        <taxon>Bacteroidota</taxon>
        <taxon>Flavobacteriia</taxon>
        <taxon>Flavobacteriales</taxon>
        <taxon>Flavobacteriaceae</taxon>
    </lineage>
</organism>
<dbReference type="Proteomes" id="UP000627521">
    <property type="component" value="Unassembled WGS sequence"/>
</dbReference>
<comment type="subcellular location">
    <subcellularLocation>
        <location evidence="1">Membrane</location>
        <topology evidence="1">Multi-pass membrane protein</topology>
    </subcellularLocation>
</comment>
<evidence type="ECO:0008006" key="9">
    <source>
        <dbReference type="Google" id="ProtNLM"/>
    </source>
</evidence>
<comment type="caution">
    <text evidence="7">The sequence shown here is derived from an EMBL/GenBank/DDBJ whole genome shotgun (WGS) entry which is preliminary data.</text>
</comment>
<evidence type="ECO:0000256" key="1">
    <source>
        <dbReference type="ARBA" id="ARBA00004141"/>
    </source>
</evidence>
<feature type="transmembrane region" description="Helical" evidence="6">
    <location>
        <begin position="98"/>
        <end position="118"/>
    </location>
</feature>
<feature type="transmembrane region" description="Helical" evidence="6">
    <location>
        <begin position="130"/>
        <end position="151"/>
    </location>
</feature>
<feature type="transmembrane region" description="Helical" evidence="6">
    <location>
        <begin position="18"/>
        <end position="35"/>
    </location>
</feature>
<keyword evidence="5 6" id="KW-0472">Membrane</keyword>
<evidence type="ECO:0000313" key="8">
    <source>
        <dbReference type="Proteomes" id="UP000627521"/>
    </source>
</evidence>
<keyword evidence="4 6" id="KW-1133">Transmembrane helix</keyword>
<feature type="transmembrane region" description="Helical" evidence="6">
    <location>
        <begin position="157"/>
        <end position="178"/>
    </location>
</feature>
<evidence type="ECO:0000256" key="6">
    <source>
        <dbReference type="SAM" id="Phobius"/>
    </source>
</evidence>
<evidence type="ECO:0000313" key="7">
    <source>
        <dbReference type="EMBL" id="MBD3862392.1"/>
    </source>
</evidence>
<dbReference type="PANTHER" id="PTHR31885:SF6">
    <property type="entry name" value="GH04784P"/>
    <property type="match status" value="1"/>
</dbReference>
<dbReference type="PANTHER" id="PTHR31885">
    <property type="entry name" value="GH04784P"/>
    <property type="match status" value="1"/>
</dbReference>
<protein>
    <recommendedName>
        <fullName evidence="9">YhhN-like protein</fullName>
    </recommendedName>
</protein>
<evidence type="ECO:0000256" key="2">
    <source>
        <dbReference type="ARBA" id="ARBA00007375"/>
    </source>
</evidence>
<dbReference type="EMBL" id="JACXXH010000001">
    <property type="protein sequence ID" value="MBD3862392.1"/>
    <property type="molecule type" value="Genomic_DNA"/>
</dbReference>
<keyword evidence="8" id="KW-1185">Reference proteome</keyword>
<dbReference type="Pfam" id="PF07947">
    <property type="entry name" value="YhhN"/>
    <property type="match status" value="1"/>
</dbReference>
<dbReference type="InterPro" id="IPR012506">
    <property type="entry name" value="TMEM86B-like"/>
</dbReference>
<feature type="transmembrane region" description="Helical" evidence="6">
    <location>
        <begin position="73"/>
        <end position="92"/>
    </location>
</feature>
<keyword evidence="3 6" id="KW-0812">Transmembrane</keyword>
<comment type="similarity">
    <text evidence="2">Belongs to the TMEM86 family.</text>
</comment>
<proteinExistence type="inferred from homology"/>